<reference evidence="4" key="1">
    <citation type="submission" date="2022-11" db="UniProtKB">
        <authorList>
            <consortium name="WormBaseParasite"/>
        </authorList>
    </citation>
    <scope>IDENTIFICATION</scope>
</reference>
<keyword evidence="3" id="KW-1185">Reference proteome</keyword>
<accession>A0A914ELJ9</accession>
<sequence length="135" mass="14131">MKTAVIFASLLVIACAQFQGGFGGQQQRGNSGQQQSGSNGQQNEFGGQVQSGNRGQQQTGFDSQQGSSGGQQQGGNGSFPFGNVPPRPTGVFPLPIGRNGSYPPFPWFNQSGSGNVQQSGNQGGQQQQSGFQRQY</sequence>
<feature type="compositionally biased region" description="Low complexity" evidence="1">
    <location>
        <begin position="27"/>
        <end position="48"/>
    </location>
</feature>
<evidence type="ECO:0000313" key="3">
    <source>
        <dbReference type="Proteomes" id="UP000887540"/>
    </source>
</evidence>
<protein>
    <submittedName>
        <fullName evidence="4">Uncharacterized protein</fullName>
    </submittedName>
</protein>
<keyword evidence="2" id="KW-0732">Signal</keyword>
<feature type="compositionally biased region" description="Low complexity" evidence="1">
    <location>
        <begin position="55"/>
        <end position="66"/>
    </location>
</feature>
<proteinExistence type="predicted"/>
<feature type="compositionally biased region" description="Low complexity" evidence="1">
    <location>
        <begin position="109"/>
        <end position="135"/>
    </location>
</feature>
<evidence type="ECO:0000256" key="1">
    <source>
        <dbReference type="SAM" id="MobiDB-lite"/>
    </source>
</evidence>
<evidence type="ECO:0000256" key="2">
    <source>
        <dbReference type="SAM" id="SignalP"/>
    </source>
</evidence>
<organism evidence="3 4">
    <name type="scientific">Acrobeloides nanus</name>
    <dbReference type="NCBI Taxonomy" id="290746"/>
    <lineage>
        <taxon>Eukaryota</taxon>
        <taxon>Metazoa</taxon>
        <taxon>Ecdysozoa</taxon>
        <taxon>Nematoda</taxon>
        <taxon>Chromadorea</taxon>
        <taxon>Rhabditida</taxon>
        <taxon>Tylenchina</taxon>
        <taxon>Cephalobomorpha</taxon>
        <taxon>Cephaloboidea</taxon>
        <taxon>Cephalobidae</taxon>
        <taxon>Acrobeloides</taxon>
    </lineage>
</organism>
<feature type="region of interest" description="Disordered" evidence="1">
    <location>
        <begin position="23"/>
        <end position="135"/>
    </location>
</feature>
<dbReference type="PROSITE" id="PS51257">
    <property type="entry name" value="PROKAR_LIPOPROTEIN"/>
    <property type="match status" value="1"/>
</dbReference>
<dbReference type="WBParaSite" id="ACRNAN_scaffold9069.g30231.t1">
    <property type="protein sequence ID" value="ACRNAN_scaffold9069.g30231.t1"/>
    <property type="gene ID" value="ACRNAN_scaffold9069.g30231"/>
</dbReference>
<name>A0A914ELJ9_9BILA</name>
<feature type="chain" id="PRO_5037218120" evidence="2">
    <location>
        <begin position="17"/>
        <end position="135"/>
    </location>
</feature>
<dbReference type="Proteomes" id="UP000887540">
    <property type="component" value="Unplaced"/>
</dbReference>
<feature type="signal peptide" evidence="2">
    <location>
        <begin position="1"/>
        <end position="16"/>
    </location>
</feature>
<dbReference type="AlphaFoldDB" id="A0A914ELJ9"/>
<feature type="compositionally biased region" description="Gly residues" evidence="1">
    <location>
        <begin position="67"/>
        <end position="77"/>
    </location>
</feature>
<evidence type="ECO:0000313" key="4">
    <source>
        <dbReference type="WBParaSite" id="ACRNAN_scaffold9069.g30231.t1"/>
    </source>
</evidence>